<dbReference type="AlphaFoldDB" id="A0A1G8GPR2"/>
<feature type="transmembrane region" description="Helical" evidence="1">
    <location>
        <begin position="7"/>
        <end position="26"/>
    </location>
</feature>
<keyword evidence="1" id="KW-0472">Membrane</keyword>
<gene>
    <name evidence="2" type="ORF">SAMN05421846_10358</name>
</gene>
<proteinExistence type="predicted"/>
<dbReference type="Proteomes" id="UP000198869">
    <property type="component" value="Unassembled WGS sequence"/>
</dbReference>
<keyword evidence="1" id="KW-1133">Transmembrane helix</keyword>
<evidence type="ECO:0000256" key="1">
    <source>
        <dbReference type="SAM" id="Phobius"/>
    </source>
</evidence>
<dbReference type="EMBL" id="FNDW01000003">
    <property type="protein sequence ID" value="SDH96372.1"/>
    <property type="molecule type" value="Genomic_DNA"/>
</dbReference>
<dbReference type="STRING" id="311334.SAMN05421846_10358"/>
<organism evidence="2 3">
    <name type="scientific">Chryseobacterium taeanense</name>
    <dbReference type="NCBI Taxonomy" id="311334"/>
    <lineage>
        <taxon>Bacteria</taxon>
        <taxon>Pseudomonadati</taxon>
        <taxon>Bacteroidota</taxon>
        <taxon>Flavobacteriia</taxon>
        <taxon>Flavobacteriales</taxon>
        <taxon>Weeksellaceae</taxon>
        <taxon>Chryseobacterium group</taxon>
        <taxon>Chryseobacterium</taxon>
    </lineage>
</organism>
<evidence type="ECO:0000313" key="3">
    <source>
        <dbReference type="Proteomes" id="UP000198869"/>
    </source>
</evidence>
<feature type="transmembrane region" description="Helical" evidence="1">
    <location>
        <begin position="38"/>
        <end position="58"/>
    </location>
</feature>
<evidence type="ECO:0000313" key="2">
    <source>
        <dbReference type="EMBL" id="SDH96372.1"/>
    </source>
</evidence>
<reference evidence="3" key="1">
    <citation type="submission" date="2016-10" db="EMBL/GenBank/DDBJ databases">
        <authorList>
            <person name="Varghese N."/>
            <person name="Submissions S."/>
        </authorList>
    </citation>
    <scope>NUCLEOTIDE SEQUENCE [LARGE SCALE GENOMIC DNA]</scope>
    <source>
        <strain evidence="3">DSM 17071</strain>
    </source>
</reference>
<protein>
    <submittedName>
        <fullName evidence="2">Uncharacterized protein</fullName>
    </submittedName>
</protein>
<accession>A0A1G8GPR2</accession>
<name>A0A1G8GPR2_9FLAO</name>
<keyword evidence="1" id="KW-0812">Transmembrane</keyword>
<sequence>MVKKKLISSFAVAFFSTIFVGGIFYLTDARFKTTDDKMFSWGFVIIYFLAMFMSRLFIDKLMNFFRKTSRKDLIK</sequence>
<keyword evidence="3" id="KW-1185">Reference proteome</keyword>